<evidence type="ECO:0000256" key="1">
    <source>
        <dbReference type="ARBA" id="ARBA00004651"/>
    </source>
</evidence>
<dbReference type="InterPro" id="IPR050367">
    <property type="entry name" value="APC_superfamily"/>
</dbReference>
<feature type="transmembrane region" description="Helical" evidence="6">
    <location>
        <begin position="214"/>
        <end position="237"/>
    </location>
</feature>
<sequence length="418" mass="45778">MNKLSRWQGAGLLATTLLGTSVFILPQSSLNIAGENAIWAWVLLTLAIIPVTIIFGQLSANFPHAAGPAHFVEQAFGRVIGRAIGLSFLFAVPLGVPAAILMTYQFIDGLVSLSSTQQWLVQLAMLTSIYIVNFRGIRVSAQIQLVLTLVIVMVVAAMLFAALFSLEHAGIPVPNQDDINPLLIAAGLAFWSFLGVEAMSHLSDDFAQPAKDLIPAMLIGILLVGMVYVVCTLILYWLPNDQPLSMAVVFDQLFGGLGHWIIGLLGIAGGLATVNVYTASAAKLLASFAQQQILPRVFAKQNKHNVANRALLFILTIMAIVITYTYIADKQLEDLIFWVNGVFILIYLSAMLAAYKLLANKYRWLIHCSVLFCLVIIYGLGWNMSYAFCILSILVPIVWYQQKHLTSKVQNALISNKI</sequence>
<feature type="transmembrane region" description="Helical" evidence="6">
    <location>
        <begin position="119"/>
        <end position="136"/>
    </location>
</feature>
<evidence type="ECO:0000256" key="3">
    <source>
        <dbReference type="ARBA" id="ARBA00022692"/>
    </source>
</evidence>
<keyword evidence="2" id="KW-1003">Cell membrane</keyword>
<evidence type="ECO:0000256" key="6">
    <source>
        <dbReference type="SAM" id="Phobius"/>
    </source>
</evidence>
<gene>
    <name evidence="7" type="primary">yjeH</name>
    <name evidence="7" type="ORF">GCM10017161_17390</name>
</gene>
<dbReference type="AlphaFoldDB" id="A0A919BHR0"/>
<dbReference type="InterPro" id="IPR002293">
    <property type="entry name" value="AA/rel_permease1"/>
</dbReference>
<name>A0A919BHR0_9GAMM</name>
<feature type="transmembrane region" description="Helical" evidence="6">
    <location>
        <begin position="335"/>
        <end position="355"/>
    </location>
</feature>
<evidence type="ECO:0000313" key="8">
    <source>
        <dbReference type="Proteomes" id="UP000623842"/>
    </source>
</evidence>
<feature type="transmembrane region" description="Helical" evidence="6">
    <location>
        <begin position="79"/>
        <end position="107"/>
    </location>
</feature>
<dbReference type="NCBIfam" id="NF008245">
    <property type="entry name" value="PRK11021.1"/>
    <property type="match status" value="1"/>
</dbReference>
<keyword evidence="5 6" id="KW-0472">Membrane</keyword>
<organism evidence="7 8">
    <name type="scientific">Thalassotalea marina</name>
    <dbReference type="NCBI Taxonomy" id="1673741"/>
    <lineage>
        <taxon>Bacteria</taxon>
        <taxon>Pseudomonadati</taxon>
        <taxon>Pseudomonadota</taxon>
        <taxon>Gammaproteobacteria</taxon>
        <taxon>Alteromonadales</taxon>
        <taxon>Colwelliaceae</taxon>
        <taxon>Thalassotalea</taxon>
    </lineage>
</organism>
<comment type="caution">
    <text evidence="7">The sequence shown here is derived from an EMBL/GenBank/DDBJ whole genome shotgun (WGS) entry which is preliminary data.</text>
</comment>
<dbReference type="Proteomes" id="UP000623842">
    <property type="component" value="Unassembled WGS sequence"/>
</dbReference>
<evidence type="ECO:0000256" key="5">
    <source>
        <dbReference type="ARBA" id="ARBA00023136"/>
    </source>
</evidence>
<feature type="transmembrane region" description="Helical" evidence="6">
    <location>
        <begin position="182"/>
        <end position="202"/>
    </location>
</feature>
<protein>
    <submittedName>
        <fullName evidence="7">L-methionine/branched-chain amino acid transporter</fullName>
    </submittedName>
</protein>
<keyword evidence="3 6" id="KW-0812">Transmembrane</keyword>
<dbReference type="GO" id="GO:0005886">
    <property type="term" value="C:plasma membrane"/>
    <property type="evidence" value="ECO:0007669"/>
    <property type="project" value="UniProtKB-SubCell"/>
</dbReference>
<dbReference type="EMBL" id="BNCK01000003">
    <property type="protein sequence ID" value="GHF89938.1"/>
    <property type="molecule type" value="Genomic_DNA"/>
</dbReference>
<keyword evidence="4 6" id="KW-1133">Transmembrane helix</keyword>
<evidence type="ECO:0000256" key="4">
    <source>
        <dbReference type="ARBA" id="ARBA00022989"/>
    </source>
</evidence>
<feature type="transmembrane region" description="Helical" evidence="6">
    <location>
        <begin position="143"/>
        <end position="162"/>
    </location>
</feature>
<dbReference type="Pfam" id="PF13520">
    <property type="entry name" value="AA_permease_2"/>
    <property type="match status" value="1"/>
</dbReference>
<dbReference type="PANTHER" id="PTHR42770">
    <property type="entry name" value="AMINO ACID TRANSPORTER-RELATED"/>
    <property type="match status" value="1"/>
</dbReference>
<proteinExistence type="predicted"/>
<feature type="transmembrane region" description="Helical" evidence="6">
    <location>
        <begin position="7"/>
        <end position="26"/>
    </location>
</feature>
<dbReference type="PANTHER" id="PTHR42770:SF13">
    <property type="entry name" value="L-METHIONINE_BRANCHED-CHAIN AMINO ACID EXPORTER YJEH"/>
    <property type="match status" value="1"/>
</dbReference>
<evidence type="ECO:0000313" key="7">
    <source>
        <dbReference type="EMBL" id="GHF89938.1"/>
    </source>
</evidence>
<dbReference type="RefSeq" id="WP_189769307.1">
    <property type="nucleotide sequence ID" value="NZ_BNCK01000003.1"/>
</dbReference>
<evidence type="ECO:0000256" key="2">
    <source>
        <dbReference type="ARBA" id="ARBA00022475"/>
    </source>
</evidence>
<keyword evidence="8" id="KW-1185">Reference proteome</keyword>
<dbReference type="PIRSF" id="PIRSF006060">
    <property type="entry name" value="AA_transporter"/>
    <property type="match status" value="1"/>
</dbReference>
<dbReference type="Gene3D" id="1.20.1740.10">
    <property type="entry name" value="Amino acid/polyamine transporter I"/>
    <property type="match status" value="1"/>
</dbReference>
<dbReference type="GO" id="GO:0022857">
    <property type="term" value="F:transmembrane transporter activity"/>
    <property type="evidence" value="ECO:0007669"/>
    <property type="project" value="InterPro"/>
</dbReference>
<feature type="transmembrane region" description="Helical" evidence="6">
    <location>
        <begin position="257"/>
        <end position="277"/>
    </location>
</feature>
<feature type="transmembrane region" description="Helical" evidence="6">
    <location>
        <begin position="310"/>
        <end position="329"/>
    </location>
</feature>
<reference evidence="7" key="1">
    <citation type="journal article" date="2014" name="Int. J. Syst. Evol. Microbiol.">
        <title>Complete genome sequence of Corynebacterium casei LMG S-19264T (=DSM 44701T), isolated from a smear-ripened cheese.</title>
        <authorList>
            <consortium name="US DOE Joint Genome Institute (JGI-PGF)"/>
            <person name="Walter F."/>
            <person name="Albersmeier A."/>
            <person name="Kalinowski J."/>
            <person name="Ruckert C."/>
        </authorList>
    </citation>
    <scope>NUCLEOTIDE SEQUENCE</scope>
    <source>
        <strain evidence="7">KCTC 42731</strain>
    </source>
</reference>
<comment type="subcellular location">
    <subcellularLocation>
        <location evidence="1">Cell membrane</location>
        <topology evidence="1">Multi-pass membrane protein</topology>
    </subcellularLocation>
</comment>
<feature type="transmembrane region" description="Helical" evidence="6">
    <location>
        <begin position="38"/>
        <end position="58"/>
    </location>
</feature>
<reference evidence="7" key="2">
    <citation type="submission" date="2020-09" db="EMBL/GenBank/DDBJ databases">
        <authorList>
            <person name="Sun Q."/>
            <person name="Kim S."/>
        </authorList>
    </citation>
    <scope>NUCLEOTIDE SEQUENCE</scope>
    <source>
        <strain evidence="7">KCTC 42731</strain>
    </source>
</reference>
<accession>A0A919BHR0</accession>